<reference evidence="2" key="3">
    <citation type="submission" date="2015-04" db="UniProtKB">
        <authorList>
            <consortium name="EnsemblPlants"/>
        </authorList>
    </citation>
    <scope>IDENTIFICATION</scope>
    <source>
        <strain evidence="2">cv. Jemalong A17</strain>
    </source>
</reference>
<gene>
    <name evidence="1" type="ordered locus">MTR_1g008400</name>
</gene>
<dbReference type="EnsemblPlants" id="AES58796">
    <property type="protein sequence ID" value="AES58796"/>
    <property type="gene ID" value="MTR_1g008400"/>
</dbReference>
<reference evidence="1 3" key="2">
    <citation type="journal article" date="2014" name="BMC Genomics">
        <title>An improved genome release (version Mt4.0) for the model legume Medicago truncatula.</title>
        <authorList>
            <person name="Tang H."/>
            <person name="Krishnakumar V."/>
            <person name="Bidwell S."/>
            <person name="Rosen B."/>
            <person name="Chan A."/>
            <person name="Zhou S."/>
            <person name="Gentzbittel L."/>
            <person name="Childs K.L."/>
            <person name="Yandell M."/>
            <person name="Gundlach H."/>
            <person name="Mayer K.F."/>
            <person name="Schwartz D.C."/>
            <person name="Town C.D."/>
        </authorList>
    </citation>
    <scope>GENOME REANNOTATION</scope>
    <source>
        <strain evidence="2 3">cv. Jemalong A17</strain>
    </source>
</reference>
<dbReference type="Proteomes" id="UP000002051">
    <property type="component" value="Unassembled WGS sequence"/>
</dbReference>
<reference evidence="1 3" key="1">
    <citation type="journal article" date="2011" name="Nature">
        <title>The Medicago genome provides insight into the evolution of rhizobial symbioses.</title>
        <authorList>
            <person name="Young N.D."/>
            <person name="Debelle F."/>
            <person name="Oldroyd G.E."/>
            <person name="Geurts R."/>
            <person name="Cannon S.B."/>
            <person name="Udvardi M.K."/>
            <person name="Benedito V.A."/>
            <person name="Mayer K.F."/>
            <person name="Gouzy J."/>
            <person name="Schoof H."/>
            <person name="Van de Peer Y."/>
            <person name="Proost S."/>
            <person name="Cook D.R."/>
            <person name="Meyers B.C."/>
            <person name="Spannagl M."/>
            <person name="Cheung F."/>
            <person name="De Mita S."/>
            <person name="Krishnakumar V."/>
            <person name="Gundlach H."/>
            <person name="Zhou S."/>
            <person name="Mudge J."/>
            <person name="Bharti A.K."/>
            <person name="Murray J.D."/>
            <person name="Naoumkina M.A."/>
            <person name="Rosen B."/>
            <person name="Silverstein K.A."/>
            <person name="Tang H."/>
            <person name="Rombauts S."/>
            <person name="Zhao P.X."/>
            <person name="Zhou P."/>
            <person name="Barbe V."/>
            <person name="Bardou P."/>
            <person name="Bechner M."/>
            <person name="Bellec A."/>
            <person name="Berger A."/>
            <person name="Berges H."/>
            <person name="Bidwell S."/>
            <person name="Bisseling T."/>
            <person name="Choisne N."/>
            <person name="Couloux A."/>
            <person name="Denny R."/>
            <person name="Deshpande S."/>
            <person name="Dai X."/>
            <person name="Doyle J.J."/>
            <person name="Dudez A.M."/>
            <person name="Farmer A.D."/>
            <person name="Fouteau S."/>
            <person name="Franken C."/>
            <person name="Gibelin C."/>
            <person name="Gish J."/>
            <person name="Goldstein S."/>
            <person name="Gonzalez A.J."/>
            <person name="Green P.J."/>
            <person name="Hallab A."/>
            <person name="Hartog M."/>
            <person name="Hua A."/>
            <person name="Humphray S.J."/>
            <person name="Jeong D.H."/>
            <person name="Jing Y."/>
            <person name="Jocker A."/>
            <person name="Kenton S.M."/>
            <person name="Kim D.J."/>
            <person name="Klee K."/>
            <person name="Lai H."/>
            <person name="Lang C."/>
            <person name="Lin S."/>
            <person name="Macmil S.L."/>
            <person name="Magdelenat G."/>
            <person name="Matthews L."/>
            <person name="McCorrison J."/>
            <person name="Monaghan E.L."/>
            <person name="Mun J.H."/>
            <person name="Najar F.Z."/>
            <person name="Nicholson C."/>
            <person name="Noirot C."/>
            <person name="O'Bleness M."/>
            <person name="Paule C.R."/>
            <person name="Poulain J."/>
            <person name="Prion F."/>
            <person name="Qin B."/>
            <person name="Qu C."/>
            <person name="Retzel E.F."/>
            <person name="Riddle C."/>
            <person name="Sallet E."/>
            <person name="Samain S."/>
            <person name="Samson N."/>
            <person name="Sanders I."/>
            <person name="Saurat O."/>
            <person name="Scarpelli C."/>
            <person name="Schiex T."/>
            <person name="Segurens B."/>
            <person name="Severin A.J."/>
            <person name="Sherrier D.J."/>
            <person name="Shi R."/>
            <person name="Sims S."/>
            <person name="Singer S.R."/>
            <person name="Sinharoy S."/>
            <person name="Sterck L."/>
            <person name="Viollet A."/>
            <person name="Wang B.B."/>
            <person name="Wang K."/>
            <person name="Wang M."/>
            <person name="Wang X."/>
            <person name="Warfsmann J."/>
            <person name="Weissenbach J."/>
            <person name="White D.D."/>
            <person name="White J.D."/>
            <person name="Wiley G.B."/>
            <person name="Wincker P."/>
            <person name="Xing Y."/>
            <person name="Yang L."/>
            <person name="Yao Z."/>
            <person name="Ying F."/>
            <person name="Zhai J."/>
            <person name="Zhou L."/>
            <person name="Zuber A."/>
            <person name="Denarie J."/>
            <person name="Dixon R.A."/>
            <person name="May G.D."/>
            <person name="Schwartz D.C."/>
            <person name="Rogers J."/>
            <person name="Quetier F."/>
            <person name="Town C.D."/>
            <person name="Roe B.A."/>
        </authorList>
    </citation>
    <scope>NUCLEOTIDE SEQUENCE [LARGE SCALE GENOMIC DNA]</scope>
    <source>
        <strain evidence="1">A17</strain>
        <strain evidence="2 3">cv. Jemalong A17</strain>
    </source>
</reference>
<dbReference type="EMBL" id="CM001217">
    <property type="protein sequence ID" value="AES58796.2"/>
    <property type="molecule type" value="Genomic_DNA"/>
</dbReference>
<accession>G7I4C8</accession>
<protein>
    <submittedName>
        <fullName evidence="1 2">Uncharacterized protein</fullName>
    </submittedName>
</protein>
<sequence>MDTRQRLHNRDNEPRTNVSEYIDLVAIHSSYLSSVMHTWVDAQIPEGMSQDTTSFYWPIIDFLEVKEAEINLKILLKG</sequence>
<evidence type="ECO:0000313" key="2">
    <source>
        <dbReference type="EnsemblPlants" id="AES58796"/>
    </source>
</evidence>
<proteinExistence type="predicted"/>
<evidence type="ECO:0000313" key="3">
    <source>
        <dbReference type="Proteomes" id="UP000002051"/>
    </source>
</evidence>
<keyword evidence="3" id="KW-1185">Reference proteome</keyword>
<accession>A0A0C3UI60</accession>
<evidence type="ECO:0000313" key="1">
    <source>
        <dbReference type="EMBL" id="AES58796.2"/>
    </source>
</evidence>
<name>G7I4C8_MEDTR</name>
<dbReference type="AlphaFoldDB" id="G7I4C8"/>
<organism evidence="1 3">
    <name type="scientific">Medicago truncatula</name>
    <name type="common">Barrel medic</name>
    <name type="synonym">Medicago tribuloides</name>
    <dbReference type="NCBI Taxonomy" id="3880"/>
    <lineage>
        <taxon>Eukaryota</taxon>
        <taxon>Viridiplantae</taxon>
        <taxon>Streptophyta</taxon>
        <taxon>Embryophyta</taxon>
        <taxon>Tracheophyta</taxon>
        <taxon>Spermatophyta</taxon>
        <taxon>Magnoliopsida</taxon>
        <taxon>eudicotyledons</taxon>
        <taxon>Gunneridae</taxon>
        <taxon>Pentapetalae</taxon>
        <taxon>rosids</taxon>
        <taxon>fabids</taxon>
        <taxon>Fabales</taxon>
        <taxon>Fabaceae</taxon>
        <taxon>Papilionoideae</taxon>
        <taxon>50 kb inversion clade</taxon>
        <taxon>NPAAA clade</taxon>
        <taxon>Hologalegina</taxon>
        <taxon>IRL clade</taxon>
        <taxon>Trifolieae</taxon>
        <taxon>Medicago</taxon>
    </lineage>
</organism>
<dbReference type="HOGENOM" id="CLU_2625631_0_0_1"/>